<gene>
    <name evidence="1" type="ORF">H1R20_g1416</name>
</gene>
<accession>A0A9W8MNR4</accession>
<name>A0A9W8MNR4_9AGAR</name>
<dbReference type="Proteomes" id="UP001140091">
    <property type="component" value="Unassembled WGS sequence"/>
</dbReference>
<dbReference type="AlphaFoldDB" id="A0A9W8MNR4"/>
<dbReference type="OrthoDB" id="10535637at2759"/>
<organism evidence="1 2">
    <name type="scientific">Candolleomyces eurysporus</name>
    <dbReference type="NCBI Taxonomy" id="2828524"/>
    <lineage>
        <taxon>Eukaryota</taxon>
        <taxon>Fungi</taxon>
        <taxon>Dikarya</taxon>
        <taxon>Basidiomycota</taxon>
        <taxon>Agaricomycotina</taxon>
        <taxon>Agaricomycetes</taxon>
        <taxon>Agaricomycetidae</taxon>
        <taxon>Agaricales</taxon>
        <taxon>Agaricineae</taxon>
        <taxon>Psathyrellaceae</taxon>
        <taxon>Candolleomyces</taxon>
    </lineage>
</organism>
<evidence type="ECO:0000313" key="2">
    <source>
        <dbReference type="Proteomes" id="UP001140091"/>
    </source>
</evidence>
<dbReference type="EMBL" id="JANBPK010000402">
    <property type="protein sequence ID" value="KAJ2935678.1"/>
    <property type="molecule type" value="Genomic_DNA"/>
</dbReference>
<keyword evidence="2" id="KW-1185">Reference proteome</keyword>
<feature type="non-terminal residue" evidence="1">
    <location>
        <position position="64"/>
    </location>
</feature>
<sequence>MRYLSGPNPILIFFTSANFFPAAGLSVPAEFPAPTPRLHLLQNNPRYEAQAYGTKGVVFGERGG</sequence>
<proteinExistence type="predicted"/>
<reference evidence="1" key="1">
    <citation type="submission" date="2022-06" db="EMBL/GenBank/DDBJ databases">
        <title>Genome Sequence of Candolleomyces eurysporus.</title>
        <authorList>
            <person name="Buettner E."/>
        </authorList>
    </citation>
    <scope>NUCLEOTIDE SEQUENCE</scope>
    <source>
        <strain evidence="1">VTCC 930004</strain>
    </source>
</reference>
<comment type="caution">
    <text evidence="1">The sequence shown here is derived from an EMBL/GenBank/DDBJ whole genome shotgun (WGS) entry which is preliminary data.</text>
</comment>
<evidence type="ECO:0000313" key="1">
    <source>
        <dbReference type="EMBL" id="KAJ2935678.1"/>
    </source>
</evidence>
<protein>
    <submittedName>
        <fullName evidence="1">Uncharacterized protein</fullName>
    </submittedName>
</protein>